<feature type="transmembrane region" description="Helical" evidence="8">
    <location>
        <begin position="172"/>
        <end position="190"/>
    </location>
</feature>
<dbReference type="PROSITE" id="PS50929">
    <property type="entry name" value="ABC_TM1F"/>
    <property type="match status" value="1"/>
</dbReference>
<dbReference type="InterPro" id="IPR027417">
    <property type="entry name" value="P-loop_NTPase"/>
</dbReference>
<dbReference type="GO" id="GO:0016887">
    <property type="term" value="F:ATP hydrolysis activity"/>
    <property type="evidence" value="ECO:0007669"/>
    <property type="project" value="InterPro"/>
</dbReference>
<feature type="transmembrane region" description="Helical" evidence="8">
    <location>
        <begin position="143"/>
        <end position="165"/>
    </location>
</feature>
<evidence type="ECO:0000259" key="10">
    <source>
        <dbReference type="PROSITE" id="PS50929"/>
    </source>
</evidence>
<organism evidence="11 12">
    <name type="scientific">Peptoanaerobacter stomatis</name>
    <dbReference type="NCBI Taxonomy" id="796937"/>
    <lineage>
        <taxon>Bacteria</taxon>
        <taxon>Bacillati</taxon>
        <taxon>Bacillota</taxon>
        <taxon>Clostridia</taxon>
        <taxon>Peptostreptococcales</taxon>
        <taxon>Filifactoraceae</taxon>
        <taxon>Peptoanaerobacter</taxon>
    </lineage>
</organism>
<feature type="transmembrane region" description="Helical" evidence="8">
    <location>
        <begin position="30"/>
        <end position="49"/>
    </location>
</feature>
<keyword evidence="5" id="KW-0067">ATP-binding</keyword>
<dbReference type="CDD" id="cd03254">
    <property type="entry name" value="ABCC_Glucan_exporter_like"/>
    <property type="match status" value="1"/>
</dbReference>
<dbReference type="GO" id="GO:0015421">
    <property type="term" value="F:ABC-type oligopeptide transporter activity"/>
    <property type="evidence" value="ECO:0007669"/>
    <property type="project" value="TreeGrafter"/>
</dbReference>
<evidence type="ECO:0000256" key="8">
    <source>
        <dbReference type="SAM" id="Phobius"/>
    </source>
</evidence>
<dbReference type="STRING" id="796937.HMPREF9630_01351"/>
<dbReference type="CDD" id="cd18544">
    <property type="entry name" value="ABC_6TM_TmrA_like"/>
    <property type="match status" value="1"/>
</dbReference>
<evidence type="ECO:0000256" key="1">
    <source>
        <dbReference type="ARBA" id="ARBA00004651"/>
    </source>
</evidence>
<dbReference type="Gene3D" id="1.20.1560.10">
    <property type="entry name" value="ABC transporter type 1, transmembrane domain"/>
    <property type="match status" value="1"/>
</dbReference>
<dbReference type="InterPro" id="IPR036640">
    <property type="entry name" value="ABC1_TM_sf"/>
</dbReference>
<feature type="transmembrane region" description="Helical" evidence="8">
    <location>
        <begin position="258"/>
        <end position="277"/>
    </location>
</feature>
<evidence type="ECO:0000256" key="6">
    <source>
        <dbReference type="ARBA" id="ARBA00022989"/>
    </source>
</evidence>
<dbReference type="SUPFAM" id="SSF90123">
    <property type="entry name" value="ABC transporter transmembrane region"/>
    <property type="match status" value="1"/>
</dbReference>
<keyword evidence="4" id="KW-0547">Nucleotide-binding</keyword>
<dbReference type="HOGENOM" id="CLU_000604_84_6_9"/>
<dbReference type="InterPro" id="IPR011527">
    <property type="entry name" value="ABC1_TM_dom"/>
</dbReference>
<dbReference type="AlphaFoldDB" id="G9XC82"/>
<sequence length="587" mass="66703">MNKNINQNPEAEKEDIKRLASYTLLFKSNFLKGLLFLLLAVVFELLAPFAVRKIFDEELKKAVIDKNSILYWIGLYLFVNVTAMIFQYMSDIQLKIMAMRIVQKMRMQIYSNIQRIGISFFDNMPAGSIVSKVTNDTLAVQGLYVKVLGEIFKSTVYVISIYIILFTIQTQFALLATFLLPFVAFIIYIYNKKARVYNNVIRSKVSELNGAINETVQGISVIQAFNNQEQIQKDFDKTNEERVNQRTKLLVLNSATSYNIISTLRNIVFVVMIYYFGNKVIKDNAVTSVGLLYVYVDYISILFHHIHQIVQQMNEMSKSTVASSHVFEMIDKEGKDISDEKIEKISGTVEFKDVSFYYKKDEYVLKNINISAEKGQTIALVGHTGSGKSSIMNLLLKFYQPQQGKILIDGMDLQTLQDQTIRDHMGIVLQEPYLFTGTILSNITLNKENISRQDAKKALEMVGGDLVLGNLKDGIDEKVVERGATLSSGQRQLISFARALAQNPTILILDEATSSVDSETEKIIQSAMDVLMKGRTTFIIAHRLSTIKNADKIYLLEKGRIIEQGTHSELLDKKGKYFDMYKTQSNL</sequence>
<dbReference type="RefSeq" id="WP_009528569.1">
    <property type="nucleotide sequence ID" value="NZ_JH414596.1"/>
</dbReference>
<dbReference type="PANTHER" id="PTHR43394">
    <property type="entry name" value="ATP-DEPENDENT PERMEASE MDL1, MITOCHONDRIAL"/>
    <property type="match status" value="1"/>
</dbReference>
<keyword evidence="7 8" id="KW-0472">Membrane</keyword>
<dbReference type="SUPFAM" id="SSF52540">
    <property type="entry name" value="P-loop containing nucleoside triphosphate hydrolases"/>
    <property type="match status" value="1"/>
</dbReference>
<evidence type="ECO:0000256" key="5">
    <source>
        <dbReference type="ARBA" id="ARBA00022840"/>
    </source>
</evidence>
<dbReference type="Pfam" id="PF00664">
    <property type="entry name" value="ABC_membrane"/>
    <property type="match status" value="1"/>
</dbReference>
<evidence type="ECO:0000256" key="2">
    <source>
        <dbReference type="ARBA" id="ARBA00022448"/>
    </source>
</evidence>
<feature type="domain" description="ABC transmembrane type-1" evidence="10">
    <location>
        <begin position="33"/>
        <end position="318"/>
    </location>
</feature>
<evidence type="ECO:0000313" key="11">
    <source>
        <dbReference type="EMBL" id="EHL19569.1"/>
    </source>
</evidence>
<dbReference type="PATRIC" id="fig|796940.3.peg.890"/>
<evidence type="ECO:0000256" key="3">
    <source>
        <dbReference type="ARBA" id="ARBA00022692"/>
    </source>
</evidence>
<dbReference type="InterPro" id="IPR039421">
    <property type="entry name" value="Type_1_exporter"/>
</dbReference>
<keyword evidence="2" id="KW-0813">Transport</keyword>
<dbReference type="GO" id="GO:0005737">
    <property type="term" value="C:cytoplasm"/>
    <property type="evidence" value="ECO:0007669"/>
    <property type="project" value="UniProtKB-ARBA"/>
</dbReference>
<dbReference type="Proteomes" id="UP000003379">
    <property type="component" value="Unassembled WGS sequence"/>
</dbReference>
<evidence type="ECO:0000313" key="12">
    <source>
        <dbReference type="Proteomes" id="UP000003379"/>
    </source>
</evidence>
<evidence type="ECO:0000256" key="4">
    <source>
        <dbReference type="ARBA" id="ARBA00022741"/>
    </source>
</evidence>
<comment type="caution">
    <text evidence="11">The sequence shown here is derived from an EMBL/GenBank/DDBJ whole genome shotgun (WGS) entry which is preliminary data.</text>
</comment>
<feature type="transmembrane region" description="Helical" evidence="8">
    <location>
        <begin position="289"/>
        <end position="307"/>
    </location>
</feature>
<dbReference type="PROSITE" id="PS50893">
    <property type="entry name" value="ABC_TRANSPORTER_2"/>
    <property type="match status" value="1"/>
</dbReference>
<dbReference type="GO" id="GO:0005524">
    <property type="term" value="F:ATP binding"/>
    <property type="evidence" value="ECO:0007669"/>
    <property type="project" value="UniProtKB-KW"/>
</dbReference>
<reference evidence="11 12" key="1">
    <citation type="submission" date="2011-08" db="EMBL/GenBank/DDBJ databases">
        <title>The Genome Sequence of Eubacteriaceae bacterium CM5.</title>
        <authorList>
            <consortium name="The Broad Institute Genome Sequencing Platform"/>
            <person name="Earl A."/>
            <person name="Ward D."/>
            <person name="Feldgarden M."/>
            <person name="Gevers D."/>
            <person name="Sizova M."/>
            <person name="Hazen A."/>
            <person name="Epstein S."/>
            <person name="Young S.K."/>
            <person name="Zeng Q."/>
            <person name="Gargeya S."/>
            <person name="Fitzgerald M."/>
            <person name="Haas B."/>
            <person name="Abouelleil A."/>
            <person name="Alvarado L."/>
            <person name="Arachchi H.M."/>
            <person name="Berlin A."/>
            <person name="Brown A."/>
            <person name="Chapman S.B."/>
            <person name="Chen Z."/>
            <person name="Dunbar C."/>
            <person name="Freedman E."/>
            <person name="Gearin G."/>
            <person name="Gellesch M."/>
            <person name="Goldberg J."/>
            <person name="Griggs A."/>
            <person name="Gujja S."/>
            <person name="Heiman D."/>
            <person name="Howarth C."/>
            <person name="Larson L."/>
            <person name="Lui A."/>
            <person name="MacDonald P.J.P."/>
            <person name="Montmayeur A."/>
            <person name="Murphy C."/>
            <person name="Neiman D."/>
            <person name="Pearson M."/>
            <person name="Priest M."/>
            <person name="Roberts A."/>
            <person name="Saif S."/>
            <person name="Shea T."/>
            <person name="Shenoy N."/>
            <person name="Sisk P."/>
            <person name="Stolte C."/>
            <person name="Sykes S."/>
            <person name="Wortman J."/>
            <person name="Nusbaum C."/>
            <person name="Birren B."/>
        </authorList>
    </citation>
    <scope>NUCLEOTIDE SEQUENCE [LARGE SCALE GENOMIC DNA]</scope>
    <source>
        <strain evidence="11 12">CM5</strain>
    </source>
</reference>
<feature type="transmembrane region" description="Helical" evidence="8">
    <location>
        <begin position="69"/>
        <end position="89"/>
    </location>
</feature>
<proteinExistence type="predicted"/>
<dbReference type="EMBL" id="AFZG01000019">
    <property type="protein sequence ID" value="EHL19569.1"/>
    <property type="molecule type" value="Genomic_DNA"/>
</dbReference>
<dbReference type="InterPro" id="IPR003439">
    <property type="entry name" value="ABC_transporter-like_ATP-bd"/>
</dbReference>
<dbReference type="FunFam" id="3.40.50.300:FF:000604">
    <property type="entry name" value="ABC transporter B family member 28"/>
    <property type="match status" value="1"/>
</dbReference>
<dbReference type="PANTHER" id="PTHR43394:SF1">
    <property type="entry name" value="ATP-BINDING CASSETTE SUB-FAMILY B MEMBER 10, MITOCHONDRIAL"/>
    <property type="match status" value="1"/>
</dbReference>
<evidence type="ECO:0000259" key="9">
    <source>
        <dbReference type="PROSITE" id="PS50893"/>
    </source>
</evidence>
<dbReference type="GO" id="GO:0005886">
    <property type="term" value="C:plasma membrane"/>
    <property type="evidence" value="ECO:0007669"/>
    <property type="project" value="UniProtKB-SubCell"/>
</dbReference>
<name>G9XC82_9FIRM</name>
<evidence type="ECO:0008006" key="13">
    <source>
        <dbReference type="Google" id="ProtNLM"/>
    </source>
</evidence>
<keyword evidence="3 8" id="KW-0812">Transmembrane</keyword>
<dbReference type="InterPro" id="IPR003593">
    <property type="entry name" value="AAA+_ATPase"/>
</dbReference>
<dbReference type="Pfam" id="PF00005">
    <property type="entry name" value="ABC_tran"/>
    <property type="match status" value="1"/>
</dbReference>
<dbReference type="Gene3D" id="3.40.50.300">
    <property type="entry name" value="P-loop containing nucleotide triphosphate hydrolases"/>
    <property type="match status" value="1"/>
</dbReference>
<dbReference type="SMART" id="SM00382">
    <property type="entry name" value="AAA"/>
    <property type="match status" value="1"/>
</dbReference>
<feature type="domain" description="ABC transporter" evidence="9">
    <location>
        <begin position="349"/>
        <end position="583"/>
    </location>
</feature>
<dbReference type="PROSITE" id="PS00211">
    <property type="entry name" value="ABC_TRANSPORTER_1"/>
    <property type="match status" value="1"/>
</dbReference>
<gene>
    <name evidence="11" type="ORF">HMPREF9628_00290</name>
</gene>
<accession>G9XC82</accession>
<comment type="subcellular location">
    <subcellularLocation>
        <location evidence="1">Cell membrane</location>
        <topology evidence="1">Multi-pass membrane protein</topology>
    </subcellularLocation>
</comment>
<protein>
    <recommendedName>
        <fullName evidence="13">ABC transporter transmembrane region</fullName>
    </recommendedName>
</protein>
<evidence type="ECO:0000256" key="7">
    <source>
        <dbReference type="ARBA" id="ARBA00023136"/>
    </source>
</evidence>
<dbReference type="InterPro" id="IPR017871">
    <property type="entry name" value="ABC_transporter-like_CS"/>
</dbReference>
<keyword evidence="6 8" id="KW-1133">Transmembrane helix</keyword>